<dbReference type="Pfam" id="PF01943">
    <property type="entry name" value="Polysacc_synt"/>
    <property type="match status" value="1"/>
</dbReference>
<dbReference type="AlphaFoldDB" id="A0A1M4TDZ4"/>
<dbReference type="OrthoDB" id="9775950at2"/>
<dbReference type="InterPro" id="IPR002797">
    <property type="entry name" value="Polysacc_synth"/>
</dbReference>
<evidence type="ECO:0000256" key="3">
    <source>
        <dbReference type="ARBA" id="ARBA00022692"/>
    </source>
</evidence>
<feature type="transmembrane region" description="Helical" evidence="6">
    <location>
        <begin position="357"/>
        <end position="378"/>
    </location>
</feature>
<keyword evidence="2" id="KW-1003">Cell membrane</keyword>
<dbReference type="InterPro" id="IPR024923">
    <property type="entry name" value="PG_synth_SpoVB"/>
</dbReference>
<dbReference type="PIRSF" id="PIRSF038958">
    <property type="entry name" value="PG_synth_SpoVB"/>
    <property type="match status" value="1"/>
</dbReference>
<dbReference type="Proteomes" id="UP000184035">
    <property type="component" value="Unassembled WGS sequence"/>
</dbReference>
<comment type="subcellular location">
    <subcellularLocation>
        <location evidence="1">Cell membrane</location>
        <topology evidence="1">Multi-pass membrane protein</topology>
    </subcellularLocation>
</comment>
<evidence type="ECO:0000256" key="1">
    <source>
        <dbReference type="ARBA" id="ARBA00004651"/>
    </source>
</evidence>
<feature type="transmembrane region" description="Helical" evidence="6">
    <location>
        <begin position="481"/>
        <end position="504"/>
    </location>
</feature>
<evidence type="ECO:0000256" key="5">
    <source>
        <dbReference type="ARBA" id="ARBA00023136"/>
    </source>
</evidence>
<dbReference type="InterPro" id="IPR050833">
    <property type="entry name" value="Poly_Biosynth_Transport"/>
</dbReference>
<dbReference type="EMBL" id="FQVM01000002">
    <property type="protein sequence ID" value="SHE42769.1"/>
    <property type="molecule type" value="Genomic_DNA"/>
</dbReference>
<feature type="transmembrane region" description="Helical" evidence="6">
    <location>
        <begin position="283"/>
        <end position="305"/>
    </location>
</feature>
<dbReference type="GO" id="GO:0005886">
    <property type="term" value="C:plasma membrane"/>
    <property type="evidence" value="ECO:0007669"/>
    <property type="project" value="UniProtKB-SubCell"/>
</dbReference>
<name>A0A1M4TDZ4_9CLOT</name>
<feature type="transmembrane region" description="Helical" evidence="6">
    <location>
        <begin position="410"/>
        <end position="434"/>
    </location>
</feature>
<gene>
    <name evidence="7" type="ORF">SAMN05443638_102148</name>
</gene>
<proteinExistence type="predicted"/>
<feature type="transmembrane region" description="Helical" evidence="6">
    <location>
        <begin position="385"/>
        <end position="404"/>
    </location>
</feature>
<feature type="transmembrane region" description="Helical" evidence="6">
    <location>
        <begin position="317"/>
        <end position="337"/>
    </location>
</feature>
<feature type="transmembrane region" description="Helical" evidence="6">
    <location>
        <begin position="455"/>
        <end position="475"/>
    </location>
</feature>
<feature type="transmembrane region" description="Helical" evidence="6">
    <location>
        <begin position="119"/>
        <end position="139"/>
    </location>
</feature>
<dbReference type="CDD" id="cd13124">
    <property type="entry name" value="MATE_SpoVB_like"/>
    <property type="match status" value="1"/>
</dbReference>
<feature type="transmembrane region" description="Helical" evidence="6">
    <location>
        <begin position="185"/>
        <end position="203"/>
    </location>
</feature>
<keyword evidence="4 6" id="KW-1133">Transmembrane helix</keyword>
<evidence type="ECO:0000256" key="4">
    <source>
        <dbReference type="ARBA" id="ARBA00022989"/>
    </source>
</evidence>
<feature type="transmembrane region" description="Helical" evidence="6">
    <location>
        <begin position="47"/>
        <end position="68"/>
    </location>
</feature>
<sequence length="516" mass="56894">MEKQSLIKGSIILGFAGILAKILGVFFRWPIIMLLGDEGVGYYQMPFPMYMIFIAFVGGIPIAISKLVSESIARGNENESFEIMRQALIFITILALGMSTILIIGAKTIINFLKWDPKVYFSFIAMALAPLMVSFVTAYRGFFQGMQNMYPTAISQVLEQVGRVLAGVGLAWVLLPYGIGYAAGGAALGAGIGGILGGLYLHIKYSKIKRRSKVKVKFINKKIMDKIFKIAVPIGLGMLVSNLMTLADSILIPQLLLKAGFSNNEITVLFAQFSGKANVLVNLPLSLSVALSSSLIPIIAEHYALKQFRQLKNKITISMKFSFIIAFPSFLGLFFLARPILDLIFPGQGSGYDILKYLSISIPFIIICQTTTSVLQACDKLKQPIIFLLLGVIIKVILTIYLVPINTLGIYGAIIATIIGYSIPAMLNSLYMKFMIKNELMEKNIDYFDVMAKPAMASLIMIISVMFSYIYIIGAGKSMKIASLISISLGIIIYLLLILILGIFKNDYIKNKFNKR</sequence>
<organism evidence="7 8">
    <name type="scientific">Clostridium fallax</name>
    <dbReference type="NCBI Taxonomy" id="1533"/>
    <lineage>
        <taxon>Bacteria</taxon>
        <taxon>Bacillati</taxon>
        <taxon>Bacillota</taxon>
        <taxon>Clostridia</taxon>
        <taxon>Eubacteriales</taxon>
        <taxon>Clostridiaceae</taxon>
        <taxon>Clostridium</taxon>
    </lineage>
</organism>
<protein>
    <submittedName>
        <fullName evidence="7">Stage V sporulation protein B</fullName>
    </submittedName>
</protein>
<keyword evidence="5 6" id="KW-0472">Membrane</keyword>
<dbReference type="PANTHER" id="PTHR30250:SF21">
    <property type="entry name" value="LIPID II FLIPPASE MURJ"/>
    <property type="match status" value="1"/>
</dbReference>
<feature type="transmembrane region" description="Helical" evidence="6">
    <location>
        <begin position="227"/>
        <end position="247"/>
    </location>
</feature>
<dbReference type="RefSeq" id="WP_072892558.1">
    <property type="nucleotide sequence ID" value="NZ_FQVM01000002.1"/>
</dbReference>
<feature type="transmembrane region" description="Helical" evidence="6">
    <location>
        <begin position="160"/>
        <end position="179"/>
    </location>
</feature>
<reference evidence="7 8" key="1">
    <citation type="submission" date="2016-11" db="EMBL/GenBank/DDBJ databases">
        <authorList>
            <person name="Jaros S."/>
            <person name="Januszkiewicz K."/>
            <person name="Wedrychowicz H."/>
        </authorList>
    </citation>
    <scope>NUCLEOTIDE SEQUENCE [LARGE SCALE GENOMIC DNA]</scope>
    <source>
        <strain evidence="7 8">DSM 2631</strain>
    </source>
</reference>
<keyword evidence="8" id="KW-1185">Reference proteome</keyword>
<dbReference type="STRING" id="1533.SAMN05443638_102148"/>
<dbReference type="PANTHER" id="PTHR30250">
    <property type="entry name" value="PST FAMILY PREDICTED COLANIC ACID TRANSPORTER"/>
    <property type="match status" value="1"/>
</dbReference>
<evidence type="ECO:0000313" key="8">
    <source>
        <dbReference type="Proteomes" id="UP000184035"/>
    </source>
</evidence>
<feature type="transmembrane region" description="Helical" evidence="6">
    <location>
        <begin position="12"/>
        <end position="35"/>
    </location>
</feature>
<keyword evidence="3 6" id="KW-0812">Transmembrane</keyword>
<evidence type="ECO:0000256" key="6">
    <source>
        <dbReference type="SAM" id="Phobius"/>
    </source>
</evidence>
<evidence type="ECO:0000256" key="2">
    <source>
        <dbReference type="ARBA" id="ARBA00022475"/>
    </source>
</evidence>
<feature type="transmembrane region" description="Helical" evidence="6">
    <location>
        <begin position="88"/>
        <end position="113"/>
    </location>
</feature>
<evidence type="ECO:0000313" key="7">
    <source>
        <dbReference type="EMBL" id="SHE42769.1"/>
    </source>
</evidence>
<accession>A0A1M4TDZ4</accession>